<feature type="region of interest" description="Disordered" evidence="1">
    <location>
        <begin position="64"/>
        <end position="83"/>
    </location>
</feature>
<dbReference type="AlphaFoldDB" id="A0A0G2J4E3"/>
<comment type="caution">
    <text evidence="2">The sequence shown here is derived from an EMBL/GenBank/DDBJ whole genome shotgun (WGS) entry which is preliminary data.</text>
</comment>
<dbReference type="EMBL" id="JXQG01000053">
    <property type="protein sequence ID" value="KKZ11417.1"/>
    <property type="molecule type" value="Genomic_DNA"/>
</dbReference>
<dbReference type="InterPro" id="IPR019994">
    <property type="entry name" value="Lipid-A-disac_synthase-rel_put"/>
</dbReference>
<evidence type="ECO:0000313" key="3">
    <source>
        <dbReference type="Proteomes" id="UP000035067"/>
    </source>
</evidence>
<evidence type="ECO:0000256" key="1">
    <source>
        <dbReference type="SAM" id="MobiDB-lite"/>
    </source>
</evidence>
<dbReference type="Proteomes" id="UP000035067">
    <property type="component" value="Unassembled WGS sequence"/>
</dbReference>
<proteinExistence type="predicted"/>
<protein>
    <submittedName>
        <fullName evidence="2">Uncharacterized protein</fullName>
    </submittedName>
</protein>
<dbReference type="PANTHER" id="PTHR39517">
    <property type="entry name" value="SLL0192 PROTEIN"/>
    <property type="match status" value="1"/>
</dbReference>
<dbReference type="PATRIC" id="fig|1604020.3.peg.1580"/>
<gene>
    <name evidence="2" type="ORF">TE42_08005</name>
</gene>
<sequence>MAAAGTPTKQLVGCGVLALSLPGPGPRFTPVFARRQSRLLGGAAIPCLSTHQFRQELARRLGDPRHGRVLGRRGQRRMGPRGNSGAIARLVWQRLLQPHGIINPAALSPWPSPSKARMR</sequence>
<reference evidence="2 3" key="1">
    <citation type="submission" date="2015-01" db="EMBL/GenBank/DDBJ databases">
        <title>Lifestyle Evolution in Cyanobacterial Symbionts of Sponges.</title>
        <authorList>
            <person name="Burgsdorf I."/>
            <person name="Slaby B.M."/>
            <person name="Handley K.M."/>
            <person name="Haber M."/>
            <person name="Blom J."/>
            <person name="Marshall C.W."/>
            <person name="Gilbert J.A."/>
            <person name="Hentschel U."/>
            <person name="Steindler L."/>
        </authorList>
    </citation>
    <scope>NUCLEOTIDE SEQUENCE [LARGE SCALE GENOMIC DNA]</scope>
    <source>
        <strain evidence="2">SP3</strain>
    </source>
</reference>
<name>A0A0G2J4E3_9SYNE</name>
<evidence type="ECO:0000313" key="2">
    <source>
        <dbReference type="EMBL" id="KKZ11417.1"/>
    </source>
</evidence>
<feature type="compositionally biased region" description="Basic residues" evidence="1">
    <location>
        <begin position="67"/>
        <end position="79"/>
    </location>
</feature>
<accession>A0A0G2J4E3</accession>
<dbReference type="PANTHER" id="PTHR39517:SF1">
    <property type="entry name" value="LIPID-A-DISACCHARIDE SYNTHASE"/>
    <property type="match status" value="1"/>
</dbReference>
<organism evidence="2 3">
    <name type="scientific">Candidatus Synechococcus spongiarum SP3</name>
    <dbReference type="NCBI Taxonomy" id="1604020"/>
    <lineage>
        <taxon>Bacteria</taxon>
        <taxon>Bacillati</taxon>
        <taxon>Cyanobacteriota</taxon>
        <taxon>Cyanophyceae</taxon>
        <taxon>Synechococcales</taxon>
        <taxon>Synechococcaceae</taxon>
        <taxon>Synechococcus</taxon>
    </lineage>
</organism>